<comment type="caution">
    <text evidence="1">The sequence shown here is derived from an EMBL/GenBank/DDBJ whole genome shotgun (WGS) entry which is preliminary data.</text>
</comment>
<proteinExistence type="predicted"/>
<protein>
    <submittedName>
        <fullName evidence="1">Uncharacterized protein</fullName>
    </submittedName>
</protein>
<organism evidence="1 2">
    <name type="scientific">Melastoma candidum</name>
    <dbReference type="NCBI Taxonomy" id="119954"/>
    <lineage>
        <taxon>Eukaryota</taxon>
        <taxon>Viridiplantae</taxon>
        <taxon>Streptophyta</taxon>
        <taxon>Embryophyta</taxon>
        <taxon>Tracheophyta</taxon>
        <taxon>Spermatophyta</taxon>
        <taxon>Magnoliopsida</taxon>
        <taxon>eudicotyledons</taxon>
        <taxon>Gunneridae</taxon>
        <taxon>Pentapetalae</taxon>
        <taxon>rosids</taxon>
        <taxon>malvids</taxon>
        <taxon>Myrtales</taxon>
        <taxon>Melastomataceae</taxon>
        <taxon>Melastomatoideae</taxon>
        <taxon>Melastomateae</taxon>
        <taxon>Melastoma</taxon>
    </lineage>
</organism>
<gene>
    <name evidence="1" type="ORF">MLD38_030737</name>
</gene>
<reference evidence="2" key="1">
    <citation type="journal article" date="2023" name="Front. Plant Sci.">
        <title>Chromosomal-level genome assembly of Melastoma candidum provides insights into trichome evolution.</title>
        <authorList>
            <person name="Zhong Y."/>
            <person name="Wu W."/>
            <person name="Sun C."/>
            <person name="Zou P."/>
            <person name="Liu Y."/>
            <person name="Dai S."/>
            <person name="Zhou R."/>
        </authorList>
    </citation>
    <scope>NUCLEOTIDE SEQUENCE [LARGE SCALE GENOMIC DNA]</scope>
</reference>
<keyword evidence="2" id="KW-1185">Reference proteome</keyword>
<evidence type="ECO:0000313" key="1">
    <source>
        <dbReference type="EMBL" id="KAI4325325.1"/>
    </source>
</evidence>
<sequence length="345" mass="37858">MQSGVLAMEEGKEKEPLPTIANKSGSLPVPLLMVSLLFLLVGLAFCITRAVMAGIICPSNKGLPVKESPEDCLHVPDGGVNATGTALGVVLRRVAEWGMVMSRVQLHGLIHRIWTLWKRAVQPEYGPPEVNLNDWRKGSQWFEVIRKLALEIASDTWFFLGDLTASNMESNREKGNGKQKIVEVGLWGGHGGSSWDDGYYDGVREIAIAFGHCIDSIQVVYDKNGKAIVAEKHGGVGGSHTAEIKLQWPDEYITCVSGHYCPVVLGGSPVIRSITIRSNKRTFGPFGVEEGMPFIFPLEGLRIVGLKGRGGWFLDAIGFHVTRARPTKMLQRVHKTFRRLTSTTA</sequence>
<dbReference type="EMBL" id="CM042888">
    <property type="protein sequence ID" value="KAI4325325.1"/>
    <property type="molecule type" value="Genomic_DNA"/>
</dbReference>
<dbReference type="Proteomes" id="UP001057402">
    <property type="component" value="Chromosome 9"/>
</dbReference>
<evidence type="ECO:0000313" key="2">
    <source>
        <dbReference type="Proteomes" id="UP001057402"/>
    </source>
</evidence>
<name>A0ACB9MSN8_9MYRT</name>
<accession>A0ACB9MSN8</accession>